<feature type="chain" id="PRO_5035943970" evidence="1">
    <location>
        <begin position="20"/>
        <end position="49"/>
    </location>
</feature>
<gene>
    <name evidence="2" type="ORF">KC19_12G047700</name>
</gene>
<organism evidence="2 3">
    <name type="scientific">Ceratodon purpureus</name>
    <name type="common">Fire moss</name>
    <name type="synonym">Dicranum purpureum</name>
    <dbReference type="NCBI Taxonomy" id="3225"/>
    <lineage>
        <taxon>Eukaryota</taxon>
        <taxon>Viridiplantae</taxon>
        <taxon>Streptophyta</taxon>
        <taxon>Embryophyta</taxon>
        <taxon>Bryophyta</taxon>
        <taxon>Bryophytina</taxon>
        <taxon>Bryopsida</taxon>
        <taxon>Dicranidae</taxon>
        <taxon>Pseudoditrichales</taxon>
        <taxon>Ditrichaceae</taxon>
        <taxon>Ceratodon</taxon>
    </lineage>
</organism>
<feature type="signal peptide" evidence="1">
    <location>
        <begin position="1"/>
        <end position="19"/>
    </location>
</feature>
<sequence>MKIMLQLATLVLHISSCDVCRMRHGLPRSHMCVDMEWQFVVESLQKLLV</sequence>
<evidence type="ECO:0000313" key="3">
    <source>
        <dbReference type="Proteomes" id="UP000822688"/>
    </source>
</evidence>
<proteinExistence type="predicted"/>
<dbReference type="Proteomes" id="UP000822688">
    <property type="component" value="Chromosome 12"/>
</dbReference>
<reference evidence="2" key="1">
    <citation type="submission" date="2020-06" db="EMBL/GenBank/DDBJ databases">
        <title>WGS assembly of Ceratodon purpureus strain R40.</title>
        <authorList>
            <person name="Carey S.B."/>
            <person name="Jenkins J."/>
            <person name="Shu S."/>
            <person name="Lovell J.T."/>
            <person name="Sreedasyam A."/>
            <person name="Maumus F."/>
            <person name="Tiley G.P."/>
            <person name="Fernandez-Pozo N."/>
            <person name="Barry K."/>
            <person name="Chen C."/>
            <person name="Wang M."/>
            <person name="Lipzen A."/>
            <person name="Daum C."/>
            <person name="Saski C.A."/>
            <person name="Payton A.C."/>
            <person name="Mcbreen J.C."/>
            <person name="Conrad R.E."/>
            <person name="Kollar L.M."/>
            <person name="Olsson S."/>
            <person name="Huttunen S."/>
            <person name="Landis J.B."/>
            <person name="Wickett N.J."/>
            <person name="Johnson M.G."/>
            <person name="Rensing S.A."/>
            <person name="Grimwood J."/>
            <person name="Schmutz J."/>
            <person name="Mcdaniel S.F."/>
        </authorList>
    </citation>
    <scope>NUCLEOTIDE SEQUENCE</scope>
    <source>
        <strain evidence="2">R40</strain>
    </source>
</reference>
<accession>A0A8T0G641</accession>
<keyword evidence="3" id="KW-1185">Reference proteome</keyword>
<dbReference type="EMBL" id="CM026433">
    <property type="protein sequence ID" value="KAG0553897.1"/>
    <property type="molecule type" value="Genomic_DNA"/>
</dbReference>
<dbReference type="AlphaFoldDB" id="A0A8T0G641"/>
<evidence type="ECO:0000256" key="1">
    <source>
        <dbReference type="SAM" id="SignalP"/>
    </source>
</evidence>
<name>A0A8T0G641_CERPU</name>
<comment type="caution">
    <text evidence="2">The sequence shown here is derived from an EMBL/GenBank/DDBJ whole genome shotgun (WGS) entry which is preliminary data.</text>
</comment>
<protein>
    <submittedName>
        <fullName evidence="2">Uncharacterized protein</fullName>
    </submittedName>
</protein>
<keyword evidence="1" id="KW-0732">Signal</keyword>
<evidence type="ECO:0000313" key="2">
    <source>
        <dbReference type="EMBL" id="KAG0553897.1"/>
    </source>
</evidence>